<sequence length="56" mass="6278">EWEDIWVASYKSFRGIGVEDVLTNESARPGCKGLRDVEALQRKELRNGGLSLRSGQ</sequence>
<feature type="non-terminal residue" evidence="1">
    <location>
        <position position="1"/>
    </location>
</feature>
<name>A0ABS8VHA4_DATST</name>
<evidence type="ECO:0000313" key="1">
    <source>
        <dbReference type="EMBL" id="MCD9646244.1"/>
    </source>
</evidence>
<protein>
    <submittedName>
        <fullName evidence="1">Uncharacterized protein</fullName>
    </submittedName>
</protein>
<reference evidence="1 2" key="1">
    <citation type="journal article" date="2021" name="BMC Genomics">
        <title>Datura genome reveals duplications of psychoactive alkaloid biosynthetic genes and high mutation rate following tissue culture.</title>
        <authorList>
            <person name="Rajewski A."/>
            <person name="Carter-House D."/>
            <person name="Stajich J."/>
            <person name="Litt A."/>
        </authorList>
    </citation>
    <scope>NUCLEOTIDE SEQUENCE [LARGE SCALE GENOMIC DNA]</scope>
    <source>
        <strain evidence="1">AR-01</strain>
    </source>
</reference>
<keyword evidence="2" id="KW-1185">Reference proteome</keyword>
<accession>A0ABS8VHA4</accession>
<dbReference type="EMBL" id="JACEIK010004727">
    <property type="protein sequence ID" value="MCD9646244.1"/>
    <property type="molecule type" value="Genomic_DNA"/>
</dbReference>
<organism evidence="1 2">
    <name type="scientific">Datura stramonium</name>
    <name type="common">Jimsonweed</name>
    <name type="synonym">Common thornapple</name>
    <dbReference type="NCBI Taxonomy" id="4076"/>
    <lineage>
        <taxon>Eukaryota</taxon>
        <taxon>Viridiplantae</taxon>
        <taxon>Streptophyta</taxon>
        <taxon>Embryophyta</taxon>
        <taxon>Tracheophyta</taxon>
        <taxon>Spermatophyta</taxon>
        <taxon>Magnoliopsida</taxon>
        <taxon>eudicotyledons</taxon>
        <taxon>Gunneridae</taxon>
        <taxon>Pentapetalae</taxon>
        <taxon>asterids</taxon>
        <taxon>lamiids</taxon>
        <taxon>Solanales</taxon>
        <taxon>Solanaceae</taxon>
        <taxon>Solanoideae</taxon>
        <taxon>Datureae</taxon>
        <taxon>Datura</taxon>
    </lineage>
</organism>
<gene>
    <name evidence="1" type="ORF">HAX54_035933</name>
</gene>
<feature type="non-terminal residue" evidence="1">
    <location>
        <position position="56"/>
    </location>
</feature>
<evidence type="ECO:0000313" key="2">
    <source>
        <dbReference type="Proteomes" id="UP000823775"/>
    </source>
</evidence>
<proteinExistence type="predicted"/>
<dbReference type="Proteomes" id="UP000823775">
    <property type="component" value="Unassembled WGS sequence"/>
</dbReference>
<comment type="caution">
    <text evidence="1">The sequence shown here is derived from an EMBL/GenBank/DDBJ whole genome shotgun (WGS) entry which is preliminary data.</text>
</comment>